<evidence type="ECO:0000256" key="1">
    <source>
        <dbReference type="ARBA" id="ARBA00022603"/>
    </source>
</evidence>
<evidence type="ECO:0000313" key="4">
    <source>
        <dbReference type="Proteomes" id="UP000651738"/>
    </source>
</evidence>
<reference evidence="3 4" key="1">
    <citation type="submission" date="2020-12" db="EMBL/GenBank/DDBJ databases">
        <title>Draft genome sequence of Halomonas pacifica strain CARE-V15.</title>
        <authorList>
            <person name="Vignesh N."/>
            <person name="Thabitha A."/>
            <person name="Saravanan R."/>
            <person name="Manigandan V."/>
        </authorList>
    </citation>
    <scope>NUCLEOTIDE SEQUENCE [LARGE SCALE GENOMIC DNA]</scope>
    <source>
        <strain evidence="3 4">CARE-V15</strain>
    </source>
</reference>
<evidence type="ECO:0000256" key="2">
    <source>
        <dbReference type="ARBA" id="ARBA00022679"/>
    </source>
</evidence>
<organism evidence="3 4">
    <name type="scientific">Bisbaumannia pacifica</name>
    <dbReference type="NCBI Taxonomy" id="77098"/>
    <lineage>
        <taxon>Bacteria</taxon>
        <taxon>Pseudomonadati</taxon>
        <taxon>Pseudomonadota</taxon>
        <taxon>Gammaproteobacteria</taxon>
        <taxon>Oceanospirillales</taxon>
        <taxon>Halomonadaceae</taxon>
        <taxon>Bisbaumannia</taxon>
    </lineage>
</organism>
<dbReference type="Gene3D" id="3.40.50.150">
    <property type="entry name" value="Vaccinia Virus protein VP39"/>
    <property type="match status" value="1"/>
</dbReference>
<dbReference type="EMBL" id="JAEDAF010000005">
    <property type="protein sequence ID" value="MBH8579863.1"/>
    <property type="molecule type" value="Genomic_DNA"/>
</dbReference>
<dbReference type="AlphaFoldDB" id="A0ABD4L0P9"/>
<keyword evidence="1" id="KW-0489">Methyltransferase</keyword>
<protein>
    <submittedName>
        <fullName evidence="3">Cephalosporin hydroxylase family protein</fullName>
    </submittedName>
</protein>
<proteinExistence type="predicted"/>
<dbReference type="SUPFAM" id="SSF53335">
    <property type="entry name" value="S-adenosyl-L-methionine-dependent methyltransferases"/>
    <property type="match status" value="1"/>
</dbReference>
<dbReference type="RefSeq" id="WP_198057406.1">
    <property type="nucleotide sequence ID" value="NZ_JAEDAF010000005.1"/>
</dbReference>
<gene>
    <name evidence="3" type="ORF">I7V36_07115</name>
</gene>
<dbReference type="PANTHER" id="PTHR40048:SF1">
    <property type="entry name" value="RHAMNOSYL O-METHYLTRANSFERASE"/>
    <property type="match status" value="1"/>
</dbReference>
<dbReference type="GO" id="GO:0032259">
    <property type="term" value="P:methylation"/>
    <property type="evidence" value="ECO:0007669"/>
    <property type="project" value="UniProtKB-KW"/>
</dbReference>
<comment type="caution">
    <text evidence="3">The sequence shown here is derived from an EMBL/GenBank/DDBJ whole genome shotgun (WGS) entry which is preliminary data.</text>
</comment>
<dbReference type="Pfam" id="PF04989">
    <property type="entry name" value="RMNT_CmcI"/>
    <property type="match status" value="1"/>
</dbReference>
<sequence>MVDPIAGFEEERRHQVSGYSDDASWKMLSHQWLERAFQQRYMYNFNWLGRPIIQTPTDIVAVQELIWEVNPDVVVETGIAHGGSLMLSASMLALLDYREAIDNGTLLDPNDPKRRVIGIDIDIRRHNLDAIRSHPMSNRIDMIEGSSIDAEVIGRVKRDLGEDKKVLVMLDSNHTHDHVLSELETYAPLVSKGSYCIVFDTLVEDLPESCSSDRPWGPGNNPKTAIKEFLESHSEFEVDKYVDDKLMVSAAPLGFLKKVR</sequence>
<keyword evidence="2" id="KW-0808">Transferase</keyword>
<accession>A0ABD4L0P9</accession>
<dbReference type="Proteomes" id="UP000651738">
    <property type="component" value="Unassembled WGS sequence"/>
</dbReference>
<dbReference type="InterPro" id="IPR007072">
    <property type="entry name" value="RNMT_CmcI"/>
</dbReference>
<dbReference type="PANTHER" id="PTHR40048">
    <property type="entry name" value="RHAMNOSYL O-METHYLTRANSFERASE"/>
    <property type="match status" value="1"/>
</dbReference>
<dbReference type="GO" id="GO:0008168">
    <property type="term" value="F:methyltransferase activity"/>
    <property type="evidence" value="ECO:0007669"/>
    <property type="project" value="UniProtKB-KW"/>
</dbReference>
<name>A0ABD4L0P9_9GAMM</name>
<evidence type="ECO:0000313" key="3">
    <source>
        <dbReference type="EMBL" id="MBH8579863.1"/>
    </source>
</evidence>
<dbReference type="InterPro" id="IPR029063">
    <property type="entry name" value="SAM-dependent_MTases_sf"/>
</dbReference>